<protein>
    <recommendedName>
        <fullName evidence="1">RNase H type-1 domain-containing protein</fullName>
    </recommendedName>
</protein>
<dbReference type="GO" id="GO:0003676">
    <property type="term" value="F:nucleic acid binding"/>
    <property type="evidence" value="ECO:0007669"/>
    <property type="project" value="InterPro"/>
</dbReference>
<dbReference type="PANTHER" id="PTHR47074">
    <property type="entry name" value="BNAC02G40300D PROTEIN"/>
    <property type="match status" value="1"/>
</dbReference>
<reference evidence="2 3" key="1">
    <citation type="journal article" date="2019" name="Genome Biol. Evol.">
        <title>Insights into the evolution of the New World diploid cottons (Gossypium, subgenus Houzingenia) based on genome sequencing.</title>
        <authorList>
            <person name="Grover C.E."/>
            <person name="Arick M.A. 2nd"/>
            <person name="Thrash A."/>
            <person name="Conover J.L."/>
            <person name="Sanders W.S."/>
            <person name="Peterson D.G."/>
            <person name="Frelichowski J.E."/>
            <person name="Scheffler J.A."/>
            <person name="Scheffler B.E."/>
            <person name="Wendel J.F."/>
        </authorList>
    </citation>
    <scope>NUCLEOTIDE SEQUENCE [LARGE SCALE GENOMIC DNA]</scope>
    <source>
        <strain evidence="2">4</strain>
        <tissue evidence="2">Leaf</tissue>
    </source>
</reference>
<evidence type="ECO:0000259" key="1">
    <source>
        <dbReference type="Pfam" id="PF13456"/>
    </source>
</evidence>
<dbReference type="InterPro" id="IPR036397">
    <property type="entry name" value="RNaseH_sf"/>
</dbReference>
<dbReference type="InterPro" id="IPR002156">
    <property type="entry name" value="RNaseH_domain"/>
</dbReference>
<name>A0A7J9AZN4_9ROSI</name>
<dbReference type="InterPro" id="IPR044730">
    <property type="entry name" value="RNase_H-like_dom_plant"/>
</dbReference>
<dbReference type="EMBL" id="JABEZV010438236">
    <property type="protein sequence ID" value="MBA0729541.1"/>
    <property type="molecule type" value="Genomic_DNA"/>
</dbReference>
<dbReference type="CDD" id="cd06222">
    <property type="entry name" value="RNase_H_like"/>
    <property type="match status" value="1"/>
</dbReference>
<organism evidence="2 3">
    <name type="scientific">Gossypium laxum</name>
    <dbReference type="NCBI Taxonomy" id="34288"/>
    <lineage>
        <taxon>Eukaryota</taxon>
        <taxon>Viridiplantae</taxon>
        <taxon>Streptophyta</taxon>
        <taxon>Embryophyta</taxon>
        <taxon>Tracheophyta</taxon>
        <taxon>Spermatophyta</taxon>
        <taxon>Magnoliopsida</taxon>
        <taxon>eudicotyledons</taxon>
        <taxon>Gunneridae</taxon>
        <taxon>Pentapetalae</taxon>
        <taxon>rosids</taxon>
        <taxon>malvids</taxon>
        <taxon>Malvales</taxon>
        <taxon>Malvaceae</taxon>
        <taxon>Malvoideae</taxon>
        <taxon>Gossypium</taxon>
    </lineage>
</organism>
<evidence type="ECO:0000313" key="3">
    <source>
        <dbReference type="Proteomes" id="UP000593574"/>
    </source>
</evidence>
<dbReference type="GO" id="GO:0004523">
    <property type="term" value="F:RNA-DNA hybrid ribonuclease activity"/>
    <property type="evidence" value="ECO:0007669"/>
    <property type="project" value="InterPro"/>
</dbReference>
<dbReference type="Gene3D" id="3.30.420.10">
    <property type="entry name" value="Ribonuclease H-like superfamily/Ribonuclease H"/>
    <property type="match status" value="1"/>
</dbReference>
<comment type="caution">
    <text evidence="2">The sequence shown here is derived from an EMBL/GenBank/DDBJ whole genome shotgun (WGS) entry which is preliminary data.</text>
</comment>
<evidence type="ECO:0000313" key="2">
    <source>
        <dbReference type="EMBL" id="MBA0729541.1"/>
    </source>
</evidence>
<feature type="domain" description="RNase H type-1" evidence="1">
    <location>
        <begin position="195"/>
        <end position="316"/>
    </location>
</feature>
<accession>A0A7J9AZN4</accession>
<keyword evidence="3" id="KW-1185">Reference proteome</keyword>
<feature type="non-terminal residue" evidence="2">
    <location>
        <position position="1"/>
    </location>
</feature>
<dbReference type="PANTHER" id="PTHR47074:SF61">
    <property type="entry name" value="RNASE H TYPE-1 DOMAIN-CONTAINING PROTEIN"/>
    <property type="match status" value="1"/>
</dbReference>
<proteinExistence type="predicted"/>
<dbReference type="InterPro" id="IPR052929">
    <property type="entry name" value="RNase_H-like_EbsB-rel"/>
</dbReference>
<sequence length="345" mass="39902">DIKIEDDVWVPEAEGINIKQTISKPNITRVTNLIDSDTRSWRVGLVLSTFADSDARKILRIPLAKFPHDDFMVWRGELIGEFTVCSGYKLLLQGNFNNPNNYNPIDNTTCYKKLWNLDLPLKIKFTVWKTTFSYLPTLVNLQTKRLTTEAVCPRWWMFAEYWFVRFRLFKLAEINGFMREERNLEWRQQSFYKINFDVAFNTKENRSCSGVMFRNFKGDILASETMIHENKPSVFVAEAIACVHAVIVSRDLGIMHAEIEGDSLTVIKKAQNTERDKSAIGPYIHDVKNLSEGFNGCKFQYARRLAKESAHCLATEGLKVGRNAYIVNEVFGQEITESKIDRGWR</sequence>
<dbReference type="Proteomes" id="UP000593574">
    <property type="component" value="Unassembled WGS sequence"/>
</dbReference>
<dbReference type="AlphaFoldDB" id="A0A7J9AZN4"/>
<gene>
    <name evidence="2" type="ORF">Golax_022554</name>
</gene>
<dbReference type="Pfam" id="PF13456">
    <property type="entry name" value="RVT_3"/>
    <property type="match status" value="1"/>
</dbReference>